<dbReference type="GO" id="GO:0016020">
    <property type="term" value="C:membrane"/>
    <property type="evidence" value="ECO:0007669"/>
    <property type="project" value="UniProtKB-SubCell"/>
</dbReference>
<comment type="subcellular location">
    <subcellularLocation>
        <location evidence="1">Membrane</location>
        <topology evidence="1">Multi-pass membrane protein</topology>
    </subcellularLocation>
</comment>
<feature type="transmembrane region" description="Helical" evidence="6">
    <location>
        <begin position="78"/>
        <end position="97"/>
    </location>
</feature>
<evidence type="ECO:0000259" key="7">
    <source>
        <dbReference type="Pfam" id="PF02683"/>
    </source>
</evidence>
<evidence type="ECO:0000313" key="9">
    <source>
        <dbReference type="Proteomes" id="UP000262969"/>
    </source>
</evidence>
<evidence type="ECO:0000256" key="6">
    <source>
        <dbReference type="SAM" id="Phobius"/>
    </source>
</evidence>
<proteinExistence type="inferred from homology"/>
<evidence type="ECO:0000256" key="1">
    <source>
        <dbReference type="ARBA" id="ARBA00004141"/>
    </source>
</evidence>
<keyword evidence="4 6" id="KW-1133">Transmembrane helix</keyword>
<feature type="transmembrane region" description="Helical" evidence="6">
    <location>
        <begin position="156"/>
        <end position="177"/>
    </location>
</feature>
<feature type="transmembrane region" description="Helical" evidence="6">
    <location>
        <begin position="118"/>
        <end position="144"/>
    </location>
</feature>
<evidence type="ECO:0000256" key="5">
    <source>
        <dbReference type="ARBA" id="ARBA00023136"/>
    </source>
</evidence>
<comment type="similarity">
    <text evidence="2">Belongs to the DsbD family.</text>
</comment>
<comment type="caution">
    <text evidence="8">The sequence shown here is derived from an EMBL/GenBank/DDBJ whole genome shotgun (WGS) entry which is preliminary data.</text>
</comment>
<dbReference type="PANTHER" id="PTHR31272">
    <property type="entry name" value="CYTOCHROME C-TYPE BIOGENESIS PROTEIN HI_1454-RELATED"/>
    <property type="match status" value="1"/>
</dbReference>
<dbReference type="Proteomes" id="UP000262969">
    <property type="component" value="Unassembled WGS sequence"/>
</dbReference>
<dbReference type="PANTHER" id="PTHR31272:SF4">
    <property type="entry name" value="CYTOCHROME C-TYPE BIOGENESIS PROTEIN HI_1454-RELATED"/>
    <property type="match status" value="1"/>
</dbReference>
<sequence>MQYIISFLEGIITFISPCLLPMLPLYLTYIAGQPDTRTKYGTLKNALLFISGFSTTFVLMGAFAGTLGRFLIRYHTAVNIISGIFLILLGLSFLGIVKIPIFRGMNSHKLTKTKNQSIAAFLFGIIFSVGWTPCVGAFLGSALVMAAQTGSTMKGIVMLLMYALGLGLPFLLSALLIDQLKSTFDFLKRNSRKISFVSAGLLILMGILFLTGTYSAIFSFLQ</sequence>
<dbReference type="GO" id="GO:0017004">
    <property type="term" value="P:cytochrome complex assembly"/>
    <property type="evidence" value="ECO:0007669"/>
    <property type="project" value="InterPro"/>
</dbReference>
<reference evidence="8 9" key="1">
    <citation type="journal article" date="2018" name="Nat. Biotechnol.">
        <title>A standardized bacterial taxonomy based on genome phylogeny substantially revises the tree of life.</title>
        <authorList>
            <person name="Parks D.H."/>
            <person name="Chuvochina M."/>
            <person name="Waite D.W."/>
            <person name="Rinke C."/>
            <person name="Skarshewski A."/>
            <person name="Chaumeil P.A."/>
            <person name="Hugenholtz P."/>
        </authorList>
    </citation>
    <scope>NUCLEOTIDE SEQUENCE [LARGE SCALE GENOMIC DNA]</scope>
    <source>
        <strain evidence="8">UBA11728</strain>
    </source>
</reference>
<dbReference type="EMBL" id="DPVV01000168">
    <property type="protein sequence ID" value="HCL01726.1"/>
    <property type="molecule type" value="Genomic_DNA"/>
</dbReference>
<evidence type="ECO:0000313" key="8">
    <source>
        <dbReference type="EMBL" id="HCL01726.1"/>
    </source>
</evidence>
<dbReference type="Pfam" id="PF02683">
    <property type="entry name" value="DsbD_TM"/>
    <property type="match status" value="1"/>
</dbReference>
<protein>
    <submittedName>
        <fullName evidence="8">Cytochrome C biogenesis protein ResB</fullName>
    </submittedName>
</protein>
<gene>
    <name evidence="8" type="ORF">DHW61_04810</name>
</gene>
<dbReference type="InterPro" id="IPR051790">
    <property type="entry name" value="Cytochrome_c-biogenesis_DsbD"/>
</dbReference>
<name>A0A3D2X415_9FIRM</name>
<accession>A0A3D2X415</accession>
<evidence type="ECO:0000256" key="4">
    <source>
        <dbReference type="ARBA" id="ARBA00022989"/>
    </source>
</evidence>
<dbReference type="AlphaFoldDB" id="A0A3D2X415"/>
<dbReference type="InterPro" id="IPR003834">
    <property type="entry name" value="Cyt_c_assmbl_TM_dom"/>
</dbReference>
<feature type="transmembrane region" description="Helical" evidence="6">
    <location>
        <begin position="47"/>
        <end position="72"/>
    </location>
</feature>
<evidence type="ECO:0000256" key="2">
    <source>
        <dbReference type="ARBA" id="ARBA00006143"/>
    </source>
</evidence>
<feature type="transmembrane region" description="Helical" evidence="6">
    <location>
        <begin position="6"/>
        <end position="27"/>
    </location>
</feature>
<feature type="transmembrane region" description="Helical" evidence="6">
    <location>
        <begin position="197"/>
        <end position="221"/>
    </location>
</feature>
<evidence type="ECO:0000256" key="3">
    <source>
        <dbReference type="ARBA" id="ARBA00022692"/>
    </source>
</evidence>
<keyword evidence="5 6" id="KW-0472">Membrane</keyword>
<organism evidence="8 9">
    <name type="scientific">Lachnoclostridium phytofermentans</name>
    <dbReference type="NCBI Taxonomy" id="66219"/>
    <lineage>
        <taxon>Bacteria</taxon>
        <taxon>Bacillati</taxon>
        <taxon>Bacillota</taxon>
        <taxon>Clostridia</taxon>
        <taxon>Lachnospirales</taxon>
        <taxon>Lachnospiraceae</taxon>
    </lineage>
</organism>
<keyword evidence="3 6" id="KW-0812">Transmembrane</keyword>
<feature type="domain" description="Cytochrome C biogenesis protein transmembrane" evidence="7">
    <location>
        <begin position="4"/>
        <end position="178"/>
    </location>
</feature>